<name>A0A6M0ILN5_9BACT</name>
<dbReference type="Gene3D" id="3.80.10.10">
    <property type="entry name" value="Ribonuclease Inhibitor"/>
    <property type="match status" value="1"/>
</dbReference>
<evidence type="ECO:0000256" key="1">
    <source>
        <dbReference type="SAM" id="Phobius"/>
    </source>
</evidence>
<sequence length="511" mass="55152">MTRLIFLQANAAQPSDWVLFFGRFHPLLVHLPIGFLLIAGLLELDRLTRRKSVSPHTITLILFWSAVSATMACVFGYMLSLGGGYDTETLSDHKWQGIGVAAFAWIAWSVKSENLGRIIPFAQLVYLPALFVSLLLLLAAGHQGGNLTHGSDYLTQYAPTPLRTLAGLAPKQKEVKIEPITDVNQAMVYQQIVNPILQTRCVQCHNADKSKAGLRLDNPDMIKKGYEDGPVLVAGKSSTSELVKVCLLPEDDDNHMPPKGKPQLTESQVALLTWWIDQGASFDKKVSQLVVNDAIRPVLASLGGGGPVTASAGGAVAAGPAPESPVLTMKVPAADPKVIEAVKKTGLLVLPLSKEQNQLEVSAVNARTYGDAQAALLHKLSDQIVWLKLGDTEISDAALAQVAKLKNLQKLHLEQTKITDAGLKQLNGLTNLEYLNLYGTAITDAGLTELVRLKNLKTVYLWQTNVTAQGLAALKKERPTLEIIGGISEQAVAEFAKATSADDKADESKKN</sequence>
<protein>
    <submittedName>
        <fullName evidence="3">Ribonuclease inhibitor</fullName>
    </submittedName>
</protein>
<feature type="domain" description="Cytochrome C Planctomycete-type" evidence="2">
    <location>
        <begin position="201"/>
        <end position="260"/>
    </location>
</feature>
<dbReference type="Pfam" id="PF07635">
    <property type="entry name" value="PSCyt1"/>
    <property type="match status" value="1"/>
</dbReference>
<dbReference type="InterPro" id="IPR036909">
    <property type="entry name" value="Cyt_c-like_dom_sf"/>
</dbReference>
<evidence type="ECO:0000313" key="4">
    <source>
        <dbReference type="Proteomes" id="UP000477386"/>
    </source>
</evidence>
<dbReference type="Proteomes" id="UP000477386">
    <property type="component" value="Unassembled WGS sequence"/>
</dbReference>
<dbReference type="RefSeq" id="WP_164040921.1">
    <property type="nucleotide sequence ID" value="NZ_JAAGNZ010000002.1"/>
</dbReference>
<proteinExistence type="predicted"/>
<gene>
    <name evidence="3" type="ORF">GK091_16820</name>
</gene>
<keyword evidence="1" id="KW-0472">Membrane</keyword>
<accession>A0A6M0ILN5</accession>
<reference evidence="3 4" key="1">
    <citation type="submission" date="2020-02" db="EMBL/GenBank/DDBJ databases">
        <title>Draft genome sequence of two Spirosoma agri KCTC 52727 and Spirosoma terrae KCTC 52035.</title>
        <authorList>
            <person name="Rojas J."/>
            <person name="Ambika Manirajan B."/>
            <person name="Ratering S."/>
            <person name="Suarez C."/>
            <person name="Schnell S."/>
        </authorList>
    </citation>
    <scope>NUCLEOTIDE SEQUENCE [LARGE SCALE GENOMIC DNA]</scope>
    <source>
        <strain evidence="3 4">KCTC 52727</strain>
    </source>
</reference>
<dbReference type="EMBL" id="JAAGNZ010000002">
    <property type="protein sequence ID" value="NEU68555.1"/>
    <property type="molecule type" value="Genomic_DNA"/>
</dbReference>
<feature type="transmembrane region" description="Helical" evidence="1">
    <location>
        <begin position="56"/>
        <end position="81"/>
    </location>
</feature>
<dbReference type="AlphaFoldDB" id="A0A6M0ILN5"/>
<feature type="transmembrane region" description="Helical" evidence="1">
    <location>
        <begin position="24"/>
        <end position="44"/>
    </location>
</feature>
<keyword evidence="4" id="KW-1185">Reference proteome</keyword>
<organism evidence="3 4">
    <name type="scientific">Spirosoma agri</name>
    <dbReference type="NCBI Taxonomy" id="1987381"/>
    <lineage>
        <taxon>Bacteria</taxon>
        <taxon>Pseudomonadati</taxon>
        <taxon>Bacteroidota</taxon>
        <taxon>Cytophagia</taxon>
        <taxon>Cytophagales</taxon>
        <taxon>Cytophagaceae</taxon>
        <taxon>Spirosoma</taxon>
    </lineage>
</organism>
<evidence type="ECO:0000259" key="2">
    <source>
        <dbReference type="Pfam" id="PF07635"/>
    </source>
</evidence>
<keyword evidence="1" id="KW-0812">Transmembrane</keyword>
<dbReference type="SUPFAM" id="SSF46626">
    <property type="entry name" value="Cytochrome c"/>
    <property type="match status" value="1"/>
</dbReference>
<dbReference type="SUPFAM" id="SSF52047">
    <property type="entry name" value="RNI-like"/>
    <property type="match status" value="1"/>
</dbReference>
<dbReference type="Pfam" id="PF13516">
    <property type="entry name" value="LRR_6"/>
    <property type="match status" value="2"/>
</dbReference>
<dbReference type="PANTHER" id="PTHR35889">
    <property type="entry name" value="CYCLOINULO-OLIGOSACCHARIDE FRUCTANOTRANSFERASE-RELATED"/>
    <property type="match status" value="1"/>
</dbReference>
<keyword evidence="1" id="KW-1133">Transmembrane helix</keyword>
<dbReference type="InterPro" id="IPR011429">
    <property type="entry name" value="Cyt_c_Planctomycete-type"/>
</dbReference>
<feature type="transmembrane region" description="Helical" evidence="1">
    <location>
        <begin position="122"/>
        <end position="141"/>
    </location>
</feature>
<dbReference type="PANTHER" id="PTHR35889:SF3">
    <property type="entry name" value="F-BOX DOMAIN-CONTAINING PROTEIN"/>
    <property type="match status" value="1"/>
</dbReference>
<comment type="caution">
    <text evidence="3">The sequence shown here is derived from an EMBL/GenBank/DDBJ whole genome shotgun (WGS) entry which is preliminary data.</text>
</comment>
<dbReference type="GO" id="GO:0020037">
    <property type="term" value="F:heme binding"/>
    <property type="evidence" value="ECO:0007669"/>
    <property type="project" value="InterPro"/>
</dbReference>
<dbReference type="InterPro" id="IPR001611">
    <property type="entry name" value="Leu-rich_rpt"/>
</dbReference>
<dbReference type="GO" id="GO:0009055">
    <property type="term" value="F:electron transfer activity"/>
    <property type="evidence" value="ECO:0007669"/>
    <property type="project" value="InterPro"/>
</dbReference>
<evidence type="ECO:0000313" key="3">
    <source>
        <dbReference type="EMBL" id="NEU68555.1"/>
    </source>
</evidence>
<feature type="transmembrane region" description="Helical" evidence="1">
    <location>
        <begin position="93"/>
        <end position="110"/>
    </location>
</feature>
<dbReference type="InterPro" id="IPR032675">
    <property type="entry name" value="LRR_dom_sf"/>
</dbReference>